<organism evidence="2 3">
    <name type="scientific">Kroppenstedtia pulmonis</name>
    <dbReference type="NCBI Taxonomy" id="1380685"/>
    <lineage>
        <taxon>Bacteria</taxon>
        <taxon>Bacillati</taxon>
        <taxon>Bacillota</taxon>
        <taxon>Bacilli</taxon>
        <taxon>Bacillales</taxon>
        <taxon>Thermoactinomycetaceae</taxon>
        <taxon>Kroppenstedtia</taxon>
    </lineage>
</organism>
<feature type="coiled-coil region" evidence="1">
    <location>
        <begin position="29"/>
        <end position="63"/>
    </location>
</feature>
<protein>
    <submittedName>
        <fullName evidence="2">Uncharacterized protein</fullName>
    </submittedName>
</protein>
<dbReference type="KEGG" id="kpul:GXN76_09595"/>
<reference evidence="2 3" key="1">
    <citation type="submission" date="2020-01" db="EMBL/GenBank/DDBJ databases">
        <authorList>
            <person name="Gulvik C.A."/>
            <person name="Batra D.G."/>
        </authorList>
    </citation>
    <scope>NUCLEOTIDE SEQUENCE [LARGE SCALE GENOMIC DNA]</scope>
    <source>
        <strain evidence="2 3">W9323</strain>
    </source>
</reference>
<dbReference type="EMBL" id="CP048104">
    <property type="protein sequence ID" value="QKG84700.1"/>
    <property type="molecule type" value="Genomic_DNA"/>
</dbReference>
<accession>A0A7D3Y0R9</accession>
<dbReference type="Proteomes" id="UP000503088">
    <property type="component" value="Chromosome"/>
</dbReference>
<keyword evidence="1" id="KW-0175">Coiled coil</keyword>
<proteinExistence type="predicted"/>
<evidence type="ECO:0000313" key="2">
    <source>
        <dbReference type="EMBL" id="QKG84700.1"/>
    </source>
</evidence>
<sequence length="121" mass="13453">MNDNRFQVHSNSGQIVINHGSGRQQVIQNISQVSELDRLKNQLEKLIQELKNSDQLNEEEKQDNLEYIESVVNQIHEGTAKKGVLRKLNKELINMSGLVSTGSALGQCISAITDLIGAVTR</sequence>
<dbReference type="AlphaFoldDB" id="A0A7D3Y0R9"/>
<evidence type="ECO:0000313" key="3">
    <source>
        <dbReference type="Proteomes" id="UP000503088"/>
    </source>
</evidence>
<name>A0A7D3Y0R9_9BACL</name>
<gene>
    <name evidence="2" type="ORF">GXN76_09595</name>
</gene>
<evidence type="ECO:0000256" key="1">
    <source>
        <dbReference type="SAM" id="Coils"/>
    </source>
</evidence>
<keyword evidence="3" id="KW-1185">Reference proteome</keyword>
<dbReference type="RefSeq" id="WP_173222665.1">
    <property type="nucleotide sequence ID" value="NZ_CP048104.1"/>
</dbReference>